<feature type="compositionally biased region" description="Basic residues" evidence="1">
    <location>
        <begin position="7"/>
        <end position="19"/>
    </location>
</feature>
<keyword evidence="3" id="KW-1185">Reference proteome</keyword>
<feature type="region of interest" description="Disordered" evidence="1">
    <location>
        <begin position="1"/>
        <end position="31"/>
    </location>
</feature>
<gene>
    <name evidence="2" type="ORF">FB45DRAFT_1126368</name>
</gene>
<reference evidence="2" key="1">
    <citation type="submission" date="2023-03" db="EMBL/GenBank/DDBJ databases">
        <title>Massive genome expansion in bonnet fungi (Mycena s.s.) driven by repeated elements and novel gene families across ecological guilds.</title>
        <authorList>
            <consortium name="Lawrence Berkeley National Laboratory"/>
            <person name="Harder C.B."/>
            <person name="Miyauchi S."/>
            <person name="Viragh M."/>
            <person name="Kuo A."/>
            <person name="Thoen E."/>
            <person name="Andreopoulos B."/>
            <person name="Lu D."/>
            <person name="Skrede I."/>
            <person name="Drula E."/>
            <person name="Henrissat B."/>
            <person name="Morin E."/>
            <person name="Kohler A."/>
            <person name="Barry K."/>
            <person name="LaButti K."/>
            <person name="Morin E."/>
            <person name="Salamov A."/>
            <person name="Lipzen A."/>
            <person name="Mereny Z."/>
            <person name="Hegedus B."/>
            <person name="Baldrian P."/>
            <person name="Stursova M."/>
            <person name="Weitz H."/>
            <person name="Taylor A."/>
            <person name="Grigoriev I.V."/>
            <person name="Nagy L.G."/>
            <person name="Martin F."/>
            <person name="Kauserud H."/>
        </authorList>
    </citation>
    <scope>NUCLEOTIDE SEQUENCE</scope>
    <source>
        <strain evidence="2">9284</strain>
    </source>
</reference>
<dbReference type="AlphaFoldDB" id="A0AAD7C8S1"/>
<evidence type="ECO:0000313" key="3">
    <source>
        <dbReference type="Proteomes" id="UP001221142"/>
    </source>
</evidence>
<sequence length="263" mass="30719">MPPRTHVPGRKSQPRRPARRQPPPRPDRHTDRVGWNMWFETELALKYDSFKYGGPRIEDLPAAQWKCHTIQFQNLEIAGRTEELMKTESDVIELALKDIRFGSFEKHWGALSVERKREFALEALYRGSCACPADNLRLLCPELRIEGLIGDGEYNFINLLKRLMAHSPTGTRYIHDVFLFEHPYVSHEFRYSPMAPDLLKAWVRSNILYRNFCIVDTLLGLLDIYHRRPFIPTTECQKKDWAKHKMLCGKQDFDPQCANPIPA</sequence>
<protein>
    <submittedName>
        <fullName evidence="2">Uncharacterized protein</fullName>
    </submittedName>
</protein>
<organism evidence="2 3">
    <name type="scientific">Roridomyces roridus</name>
    <dbReference type="NCBI Taxonomy" id="1738132"/>
    <lineage>
        <taxon>Eukaryota</taxon>
        <taxon>Fungi</taxon>
        <taxon>Dikarya</taxon>
        <taxon>Basidiomycota</taxon>
        <taxon>Agaricomycotina</taxon>
        <taxon>Agaricomycetes</taxon>
        <taxon>Agaricomycetidae</taxon>
        <taxon>Agaricales</taxon>
        <taxon>Marasmiineae</taxon>
        <taxon>Mycenaceae</taxon>
        <taxon>Roridomyces</taxon>
    </lineage>
</organism>
<evidence type="ECO:0000256" key="1">
    <source>
        <dbReference type="SAM" id="MobiDB-lite"/>
    </source>
</evidence>
<dbReference type="Proteomes" id="UP001221142">
    <property type="component" value="Unassembled WGS sequence"/>
</dbReference>
<comment type="caution">
    <text evidence="2">The sequence shown here is derived from an EMBL/GenBank/DDBJ whole genome shotgun (WGS) entry which is preliminary data.</text>
</comment>
<accession>A0AAD7C8S1</accession>
<proteinExistence type="predicted"/>
<evidence type="ECO:0000313" key="2">
    <source>
        <dbReference type="EMBL" id="KAJ7642089.1"/>
    </source>
</evidence>
<name>A0AAD7C8S1_9AGAR</name>
<dbReference type="EMBL" id="JARKIF010000004">
    <property type="protein sequence ID" value="KAJ7642089.1"/>
    <property type="molecule type" value="Genomic_DNA"/>
</dbReference>